<sequence>MREFGELLRTHRIGAGLTQQQLADFAMVSVRAIRDLECGRTRSPRAETVRLLADGLRLDEESRADLQQAGGRSAGRSAVAPPAPAGPAGLIVGREAEAAALAALLTEGRPGTGPAGLVTVTGVSGVGKTRLALEVAGVLHFRHGWSVLWHPSHTAPSIDDDQDTVLVTDRRPDPRLLEAHPRLRIVVTALAPIGLPGEQVFPLGPLADDAAVRVLLTHVHRVRPAFKAEPANQAALMGLVHELDGLPSALEFAAGWFMVYSPQHLLERLRSNPLDPTSAHLRDSLRRSLSTLDAEGRELLVRMAEGEDPGHSPYVRELCVRGLVRRAGPRYEVLSLVRAAVLEPVSGPHLAGGVALTWPV</sequence>
<evidence type="ECO:0000313" key="3">
    <source>
        <dbReference type="EMBL" id="SES29865.1"/>
    </source>
</evidence>
<dbReference type="Gene3D" id="1.10.260.40">
    <property type="entry name" value="lambda repressor-like DNA-binding domains"/>
    <property type="match status" value="1"/>
</dbReference>
<dbReference type="Gene3D" id="3.40.50.300">
    <property type="entry name" value="P-loop containing nucleotide triphosphate hydrolases"/>
    <property type="match status" value="1"/>
</dbReference>
<organism evidence="3 4">
    <name type="scientific">Lentzea flaviverrucosa</name>
    <dbReference type="NCBI Taxonomy" id="200379"/>
    <lineage>
        <taxon>Bacteria</taxon>
        <taxon>Bacillati</taxon>
        <taxon>Actinomycetota</taxon>
        <taxon>Actinomycetes</taxon>
        <taxon>Pseudonocardiales</taxon>
        <taxon>Pseudonocardiaceae</taxon>
        <taxon>Lentzea</taxon>
    </lineage>
</organism>
<dbReference type="GO" id="GO:0003677">
    <property type="term" value="F:DNA binding"/>
    <property type="evidence" value="ECO:0007669"/>
    <property type="project" value="InterPro"/>
</dbReference>
<dbReference type="SMART" id="SM00530">
    <property type="entry name" value="HTH_XRE"/>
    <property type="match status" value="1"/>
</dbReference>
<evidence type="ECO:0000259" key="2">
    <source>
        <dbReference type="PROSITE" id="PS50943"/>
    </source>
</evidence>
<dbReference type="Proteomes" id="UP000199028">
    <property type="component" value="Unassembled WGS sequence"/>
</dbReference>
<dbReference type="RefSeq" id="WP_170176498.1">
    <property type="nucleotide sequence ID" value="NZ_FOFT01000011.1"/>
</dbReference>
<feature type="region of interest" description="Disordered" evidence="1">
    <location>
        <begin position="64"/>
        <end position="83"/>
    </location>
</feature>
<dbReference type="InterPro" id="IPR027417">
    <property type="entry name" value="P-loop_NTPase"/>
</dbReference>
<dbReference type="InterPro" id="IPR001387">
    <property type="entry name" value="Cro/C1-type_HTH"/>
</dbReference>
<dbReference type="InterPro" id="IPR041664">
    <property type="entry name" value="AAA_16"/>
</dbReference>
<dbReference type="SUPFAM" id="SSF47413">
    <property type="entry name" value="lambda repressor-like DNA-binding domains"/>
    <property type="match status" value="1"/>
</dbReference>
<reference evidence="4" key="1">
    <citation type="submission" date="2016-10" db="EMBL/GenBank/DDBJ databases">
        <authorList>
            <person name="Varghese N."/>
            <person name="Submissions S."/>
        </authorList>
    </citation>
    <scope>NUCLEOTIDE SEQUENCE [LARGE SCALE GENOMIC DNA]</scope>
    <source>
        <strain evidence="4">CGMCC 4.578</strain>
    </source>
</reference>
<dbReference type="CDD" id="cd00093">
    <property type="entry name" value="HTH_XRE"/>
    <property type="match status" value="1"/>
</dbReference>
<evidence type="ECO:0000256" key="1">
    <source>
        <dbReference type="SAM" id="MobiDB-lite"/>
    </source>
</evidence>
<dbReference type="PROSITE" id="PS50943">
    <property type="entry name" value="HTH_CROC1"/>
    <property type="match status" value="1"/>
</dbReference>
<evidence type="ECO:0000313" key="4">
    <source>
        <dbReference type="Proteomes" id="UP000199028"/>
    </source>
</evidence>
<dbReference type="PANTHER" id="PTHR47691">
    <property type="entry name" value="REGULATOR-RELATED"/>
    <property type="match status" value="1"/>
</dbReference>
<feature type="compositionally biased region" description="Low complexity" evidence="1">
    <location>
        <begin position="67"/>
        <end position="80"/>
    </location>
</feature>
<keyword evidence="4" id="KW-1185">Reference proteome</keyword>
<gene>
    <name evidence="3" type="ORF">SAMN05216195_111115</name>
</gene>
<dbReference type="Pfam" id="PF13191">
    <property type="entry name" value="AAA_16"/>
    <property type="match status" value="1"/>
</dbReference>
<dbReference type="AlphaFoldDB" id="A0A1H9W7Q0"/>
<proteinExistence type="predicted"/>
<dbReference type="EMBL" id="FOFT01000011">
    <property type="protein sequence ID" value="SES29865.1"/>
    <property type="molecule type" value="Genomic_DNA"/>
</dbReference>
<feature type="domain" description="HTH cro/C1-type" evidence="2">
    <location>
        <begin position="8"/>
        <end position="63"/>
    </location>
</feature>
<dbReference type="Pfam" id="PF13560">
    <property type="entry name" value="HTH_31"/>
    <property type="match status" value="1"/>
</dbReference>
<dbReference type="PANTHER" id="PTHR47691:SF3">
    <property type="entry name" value="HTH-TYPE TRANSCRIPTIONAL REGULATOR RV0890C-RELATED"/>
    <property type="match status" value="1"/>
</dbReference>
<protein>
    <submittedName>
        <fullName evidence="3">Helix-turn-helix domain-containing protein</fullName>
    </submittedName>
</protein>
<accession>A0A1H9W7Q0</accession>
<dbReference type="InterPro" id="IPR010982">
    <property type="entry name" value="Lambda_DNA-bd_dom_sf"/>
</dbReference>
<dbReference type="SUPFAM" id="SSF52540">
    <property type="entry name" value="P-loop containing nucleoside triphosphate hydrolases"/>
    <property type="match status" value="1"/>
</dbReference>
<name>A0A1H9W7Q0_9PSEU</name>